<dbReference type="Proteomes" id="UP001390339">
    <property type="component" value="Unassembled WGS sequence"/>
</dbReference>
<accession>A0ABR2IGN2</accession>
<organism evidence="1 2">
    <name type="scientific">Apiospora arundinis</name>
    <dbReference type="NCBI Taxonomy" id="335852"/>
    <lineage>
        <taxon>Eukaryota</taxon>
        <taxon>Fungi</taxon>
        <taxon>Dikarya</taxon>
        <taxon>Ascomycota</taxon>
        <taxon>Pezizomycotina</taxon>
        <taxon>Sordariomycetes</taxon>
        <taxon>Xylariomycetidae</taxon>
        <taxon>Amphisphaeriales</taxon>
        <taxon>Apiosporaceae</taxon>
        <taxon>Apiospora</taxon>
    </lineage>
</organism>
<proteinExistence type="predicted"/>
<sequence length="210" mass="23214">MCFVNDDNCHNFNKSAHSHNLCSNITTAGGAGLAALRRTVPVVRLGLGIMPYTKGHIPGGIYYDDVRFSLPEEGDTFSAVAHTNVSSWIHSVRDGERFMIIWTLDFGNTDRGDHCGMDTWMSDRIMFSIKSKYDLTHGQPRWQKYVEAVEATVSTDQCPIRSMVYDIQRNTTTPGFEGFLIANQTVTGRQGDPCAVGIDQTVASSIQSQA</sequence>
<dbReference type="EMBL" id="JAPCWZ010000005">
    <property type="protein sequence ID" value="KAK8862735.1"/>
    <property type="molecule type" value="Genomic_DNA"/>
</dbReference>
<comment type="caution">
    <text evidence="1">The sequence shown here is derived from an EMBL/GenBank/DDBJ whole genome shotgun (WGS) entry which is preliminary data.</text>
</comment>
<reference evidence="1 2" key="1">
    <citation type="journal article" date="2024" name="IMA Fungus">
        <title>Apiospora arundinis, a panoply of carbohydrate-active enzymes and secondary metabolites.</title>
        <authorList>
            <person name="Sorensen T."/>
            <person name="Petersen C."/>
            <person name="Muurmann A.T."/>
            <person name="Christiansen J.V."/>
            <person name="Brundto M.L."/>
            <person name="Overgaard C.K."/>
            <person name="Boysen A.T."/>
            <person name="Wollenberg R.D."/>
            <person name="Larsen T.O."/>
            <person name="Sorensen J.L."/>
            <person name="Nielsen K.L."/>
            <person name="Sondergaard T.E."/>
        </authorList>
    </citation>
    <scope>NUCLEOTIDE SEQUENCE [LARGE SCALE GENOMIC DNA]</scope>
    <source>
        <strain evidence="1 2">AAU 773</strain>
    </source>
</reference>
<gene>
    <name evidence="1" type="ORF">PGQ11_008970</name>
</gene>
<protein>
    <submittedName>
        <fullName evidence="1">Uncharacterized protein</fullName>
    </submittedName>
</protein>
<keyword evidence="2" id="KW-1185">Reference proteome</keyword>
<name>A0ABR2IGN2_9PEZI</name>
<evidence type="ECO:0000313" key="1">
    <source>
        <dbReference type="EMBL" id="KAK8862735.1"/>
    </source>
</evidence>
<evidence type="ECO:0000313" key="2">
    <source>
        <dbReference type="Proteomes" id="UP001390339"/>
    </source>
</evidence>